<organism evidence="2 3">
    <name type="scientific">Mycena albidolilacea</name>
    <dbReference type="NCBI Taxonomy" id="1033008"/>
    <lineage>
        <taxon>Eukaryota</taxon>
        <taxon>Fungi</taxon>
        <taxon>Dikarya</taxon>
        <taxon>Basidiomycota</taxon>
        <taxon>Agaricomycotina</taxon>
        <taxon>Agaricomycetes</taxon>
        <taxon>Agaricomycetidae</taxon>
        <taxon>Agaricales</taxon>
        <taxon>Marasmiineae</taxon>
        <taxon>Mycenaceae</taxon>
        <taxon>Mycena</taxon>
    </lineage>
</organism>
<reference evidence="2" key="1">
    <citation type="submission" date="2023-03" db="EMBL/GenBank/DDBJ databases">
        <title>Massive genome expansion in bonnet fungi (Mycena s.s.) driven by repeated elements and novel gene families across ecological guilds.</title>
        <authorList>
            <consortium name="Lawrence Berkeley National Laboratory"/>
            <person name="Harder C.B."/>
            <person name="Miyauchi S."/>
            <person name="Viragh M."/>
            <person name="Kuo A."/>
            <person name="Thoen E."/>
            <person name="Andreopoulos B."/>
            <person name="Lu D."/>
            <person name="Skrede I."/>
            <person name="Drula E."/>
            <person name="Henrissat B."/>
            <person name="Morin E."/>
            <person name="Kohler A."/>
            <person name="Barry K."/>
            <person name="LaButti K."/>
            <person name="Morin E."/>
            <person name="Salamov A."/>
            <person name="Lipzen A."/>
            <person name="Mereny Z."/>
            <person name="Hegedus B."/>
            <person name="Baldrian P."/>
            <person name="Stursova M."/>
            <person name="Weitz H."/>
            <person name="Taylor A."/>
            <person name="Grigoriev I.V."/>
            <person name="Nagy L.G."/>
            <person name="Martin F."/>
            <person name="Kauserud H."/>
        </authorList>
    </citation>
    <scope>NUCLEOTIDE SEQUENCE</scope>
    <source>
        <strain evidence="2">CBHHK002</strain>
    </source>
</reference>
<name>A0AAD7EJG1_9AGAR</name>
<dbReference type="Proteomes" id="UP001218218">
    <property type="component" value="Unassembled WGS sequence"/>
</dbReference>
<proteinExistence type="predicted"/>
<evidence type="ECO:0000313" key="2">
    <source>
        <dbReference type="EMBL" id="KAJ7328741.1"/>
    </source>
</evidence>
<evidence type="ECO:0000313" key="3">
    <source>
        <dbReference type="Proteomes" id="UP001218218"/>
    </source>
</evidence>
<evidence type="ECO:0000256" key="1">
    <source>
        <dbReference type="SAM" id="MobiDB-lite"/>
    </source>
</evidence>
<gene>
    <name evidence="2" type="ORF">DFH08DRAFT_315368</name>
</gene>
<comment type="caution">
    <text evidence="2">The sequence shown here is derived from an EMBL/GenBank/DDBJ whole genome shotgun (WGS) entry which is preliminary data.</text>
</comment>
<accession>A0AAD7EJG1</accession>
<feature type="region of interest" description="Disordered" evidence="1">
    <location>
        <begin position="282"/>
        <end position="313"/>
    </location>
</feature>
<keyword evidence="3" id="KW-1185">Reference proteome</keyword>
<dbReference type="AlphaFoldDB" id="A0AAD7EJG1"/>
<sequence>MESDSGLYSFLLFPKRKGYPLFHPQPSDDLPEESKEAGVRIGDIGVVTARGSFDPIFNILHEAGDRVVNRFGVPSHFVKLDLGDHAIERRVDVEASIDGNVFLPVGAGAEVEVSTDSKRAAVLVLPDGASSWDLRNLQSFKDYAEKHTQTWYRFVNGKLGRRIVNGDLYLVTGVTKSSSWSVAVAEQSSGDSRISLKLKASIVASAGASYAWSWEESSSSGCHSGPRGPQAQKAWKNNQTIFLRGFRTYFRFPRPAKLPKALSIQDSEWSDIRWKGQVAPYSNSLSGHSRTSRTSFSAQTDGGSRSPSESVDLQEDVDSLDLAVTGYHPSHVINEYLLDCAPEATVVITHDNDWVSVLTEVKSGFTASLN</sequence>
<dbReference type="EMBL" id="JARIHO010000038">
    <property type="protein sequence ID" value="KAJ7328741.1"/>
    <property type="molecule type" value="Genomic_DNA"/>
</dbReference>
<feature type="compositionally biased region" description="Polar residues" evidence="1">
    <location>
        <begin position="282"/>
        <end position="311"/>
    </location>
</feature>
<protein>
    <submittedName>
        <fullName evidence="2">Uncharacterized protein</fullName>
    </submittedName>
</protein>